<keyword evidence="1" id="KW-0378">Hydrolase</keyword>
<dbReference type="Pfam" id="PF00754">
    <property type="entry name" value="F5_F8_type_C"/>
    <property type="match status" value="1"/>
</dbReference>
<dbReference type="InterPro" id="IPR008979">
    <property type="entry name" value="Galactose-bd-like_sf"/>
</dbReference>
<feature type="domain" description="F5/8 type C" evidence="3">
    <location>
        <begin position="1032"/>
        <end position="1175"/>
    </location>
</feature>
<evidence type="ECO:0000256" key="2">
    <source>
        <dbReference type="SAM" id="SignalP"/>
    </source>
</evidence>
<dbReference type="Pfam" id="PF12972">
    <property type="entry name" value="NAGLU_C"/>
    <property type="match status" value="1"/>
</dbReference>
<dbReference type="GO" id="GO:0016787">
    <property type="term" value="F:hydrolase activity"/>
    <property type="evidence" value="ECO:0007669"/>
    <property type="project" value="UniProtKB-KW"/>
</dbReference>
<dbReference type="PANTHER" id="PTHR12872">
    <property type="entry name" value="ALPHA-N-ACETYLGLUCOSAMINIDASE"/>
    <property type="match status" value="1"/>
</dbReference>
<dbReference type="SUPFAM" id="SSF49785">
    <property type="entry name" value="Galactose-binding domain-like"/>
    <property type="match status" value="1"/>
</dbReference>
<evidence type="ECO:0000313" key="4">
    <source>
        <dbReference type="EMBL" id="BCJ33572.1"/>
    </source>
</evidence>
<feature type="signal peptide" evidence="2">
    <location>
        <begin position="1"/>
        <end position="42"/>
    </location>
</feature>
<dbReference type="EMBL" id="AP023355">
    <property type="protein sequence ID" value="BCJ33572.1"/>
    <property type="molecule type" value="Genomic_DNA"/>
</dbReference>
<dbReference type="Pfam" id="PF05089">
    <property type="entry name" value="NAGLU"/>
    <property type="match status" value="1"/>
</dbReference>
<dbReference type="InterPro" id="IPR024733">
    <property type="entry name" value="NAGLU_tim-barrel"/>
</dbReference>
<dbReference type="Gene3D" id="2.60.120.200">
    <property type="match status" value="1"/>
</dbReference>
<dbReference type="Gene3D" id="1.20.120.670">
    <property type="entry name" value="N-acetyl-b-d-glucoasminidase"/>
    <property type="match status" value="1"/>
</dbReference>
<keyword evidence="2" id="KW-0732">Signal</keyword>
<dbReference type="KEGG" id="atl:Athai_10750"/>
<accession>A0A7R7DLI3</accession>
<reference evidence="4 5" key="1">
    <citation type="submission" date="2020-08" db="EMBL/GenBank/DDBJ databases">
        <title>Whole genome shotgun sequence of Actinocatenispora thailandica NBRC 105041.</title>
        <authorList>
            <person name="Komaki H."/>
            <person name="Tamura T."/>
        </authorList>
    </citation>
    <scope>NUCLEOTIDE SEQUENCE [LARGE SCALE GENOMIC DNA]</scope>
    <source>
        <strain evidence="4 5">NBRC 105041</strain>
    </source>
</reference>
<dbReference type="Gene3D" id="3.30.379.10">
    <property type="entry name" value="Chitobiase/beta-hexosaminidase domain 2-like"/>
    <property type="match status" value="1"/>
</dbReference>
<sequence length="1178" mass="125606">MPPAPSPHRRPDRRSLARRLGRTLLAAVAALAVLGTAAPAQAAPAPERHRHGAFDTGPAAAALRRLIGARANQVTLRAVDRGTGKDTFGITAEHRRLVISGTTPAVLLTGFGWYLKYVAHVDVSLEGDSLAALPHRLPLPAAPISHTSSVTHRFAFNDTNEGYAGPYLSWSAWQHRIDVLALRGINEVLLYEGSGAVYQQTFEKFGYSADEMRHWIPQPGHQSWWLLQNLSGVGGPISQHLLDQRAELGRRIADRLRSLGMTPVLPGYFGTVPDGFADRNAGAETVPQGTWNSLPRPDWLDPTNEWFGRVAKTFYAAQTRLLGPSTMYKMDLLHEGGKAGDVDVPAASRAVQRALADAHPDALWGILGWQKNPLPATLQSIDRSKMVVLDGISDQSSITDRDKDFLGTPYAFGTIWNFGGHTNLGAQLTTWNQKFYQWQDKPGSAQDGIALMPEAIDNNPAAVEFFTELPWRSGPVDLHDWFAQYATARYGAADAHAAAAWRTLADTVYSWPANVDSRHPTALFDNQPSLSTTSSPLPYDTAAFDTVLTNLLAVPESLRGTSAYRYDLVDVARQVIANHSRTALPRILAAYRTGDKAEFDRLSGRFCDQIALMDRLLGSDQHFLFGSWQQGAERSAAGPAERAALRYDVRSLVTLWADGTTLQDYARREFNGLVGDYYGLRWKTYFDSLDTALSSGKPPVPVDWKKVAADWAHADTEYPTRPHGDAYQLASEVAASPDGTLSLGSTHNAAEPGGTVSVTATFSNLNMLRGTGKLELALSTPDGYAAKESTPSSTGDVAAGGTFTATWSVTVPAGATAGEVGDLAATARWGTDGHASAATSVLVSGAVSGDWKTVDTTDASYAQSGDTIAIAGGGEDINSTATQFASVYRPGALADGSAATTTVTRVDAQAPYARAGLIASADLTSPGAGFAAVAVTPQQGCLFNWDPDGDGLLNKVSEVGGFGASVQVRLGRHGDTFVGECSSDGTHWTVIGSAQLPGASDAEDVGMFFTAVDRHTRTAGLGVFDAMTTGAFALPRDGSGDPQCSVGKPVTAFNAENGHPATAANDGSRSNYPYWGGPLEANGTWWQVDLGAATDVSRINVRNYVGGGRYYTYRVVASEDGTHWFTVGGRMTTDPATDAGDTFDTIGTARYVRVVGLSNTANATFHLTEVTVYGIPAS</sequence>
<dbReference type="Pfam" id="PF12971">
    <property type="entry name" value="NAGLU_N"/>
    <property type="match status" value="1"/>
</dbReference>
<evidence type="ECO:0000259" key="3">
    <source>
        <dbReference type="PROSITE" id="PS50022"/>
    </source>
</evidence>
<dbReference type="Proteomes" id="UP000611640">
    <property type="component" value="Chromosome"/>
</dbReference>
<dbReference type="InterPro" id="IPR007781">
    <property type="entry name" value="NAGLU"/>
</dbReference>
<dbReference type="InterPro" id="IPR024240">
    <property type="entry name" value="NAGLU_N"/>
</dbReference>
<dbReference type="PANTHER" id="PTHR12872:SF1">
    <property type="entry name" value="ALPHA-N-ACETYLGLUCOSAMINIDASE"/>
    <property type="match status" value="1"/>
</dbReference>
<dbReference type="PROSITE" id="PS51318">
    <property type="entry name" value="TAT"/>
    <property type="match status" value="1"/>
</dbReference>
<dbReference type="InterPro" id="IPR006311">
    <property type="entry name" value="TAT_signal"/>
</dbReference>
<dbReference type="Gene3D" id="3.20.20.80">
    <property type="entry name" value="Glycosidases"/>
    <property type="match status" value="1"/>
</dbReference>
<evidence type="ECO:0000256" key="1">
    <source>
        <dbReference type="ARBA" id="ARBA00022801"/>
    </source>
</evidence>
<proteinExistence type="predicted"/>
<feature type="chain" id="PRO_5031192056" description="F5/8 type C domain-containing protein" evidence="2">
    <location>
        <begin position="43"/>
        <end position="1178"/>
    </location>
</feature>
<dbReference type="InterPro" id="IPR029018">
    <property type="entry name" value="Hex-like_dom2"/>
</dbReference>
<name>A0A7R7DLI3_9ACTN</name>
<dbReference type="AlphaFoldDB" id="A0A7R7DLI3"/>
<dbReference type="Pfam" id="PF10633">
    <property type="entry name" value="NPCBM_assoc"/>
    <property type="match status" value="1"/>
</dbReference>
<keyword evidence="5" id="KW-1185">Reference proteome</keyword>
<dbReference type="Gene3D" id="2.60.40.10">
    <property type="entry name" value="Immunoglobulins"/>
    <property type="match status" value="1"/>
</dbReference>
<dbReference type="InterPro" id="IPR013783">
    <property type="entry name" value="Ig-like_fold"/>
</dbReference>
<dbReference type="InterPro" id="IPR018905">
    <property type="entry name" value="A-galactase_NEW3"/>
</dbReference>
<evidence type="ECO:0000313" key="5">
    <source>
        <dbReference type="Proteomes" id="UP000611640"/>
    </source>
</evidence>
<dbReference type="InterPro" id="IPR024732">
    <property type="entry name" value="NAGLU_C"/>
</dbReference>
<dbReference type="GO" id="GO:0005975">
    <property type="term" value="P:carbohydrate metabolic process"/>
    <property type="evidence" value="ECO:0007669"/>
    <property type="project" value="UniProtKB-ARBA"/>
</dbReference>
<protein>
    <recommendedName>
        <fullName evidence="3">F5/8 type C domain-containing protein</fullName>
    </recommendedName>
</protein>
<organism evidence="4 5">
    <name type="scientific">Actinocatenispora thailandica</name>
    <dbReference type="NCBI Taxonomy" id="227318"/>
    <lineage>
        <taxon>Bacteria</taxon>
        <taxon>Bacillati</taxon>
        <taxon>Actinomycetota</taxon>
        <taxon>Actinomycetes</taxon>
        <taxon>Micromonosporales</taxon>
        <taxon>Micromonosporaceae</taxon>
        <taxon>Actinocatenispora</taxon>
    </lineage>
</organism>
<dbReference type="InterPro" id="IPR000421">
    <property type="entry name" value="FA58C"/>
</dbReference>
<dbReference type="Gene3D" id="2.60.120.260">
    <property type="entry name" value="Galactose-binding domain-like"/>
    <property type="match status" value="1"/>
</dbReference>
<gene>
    <name evidence="4" type="ORF">Athai_10750</name>
</gene>
<dbReference type="PROSITE" id="PS50022">
    <property type="entry name" value="FA58C_3"/>
    <property type="match status" value="1"/>
</dbReference>